<dbReference type="Pfam" id="PF07228">
    <property type="entry name" value="SpoIIE"/>
    <property type="match status" value="1"/>
</dbReference>
<dbReference type="InterPro" id="IPR029016">
    <property type="entry name" value="GAF-like_dom_sf"/>
</dbReference>
<proteinExistence type="predicted"/>
<dbReference type="Gene3D" id="3.30.450.40">
    <property type="match status" value="1"/>
</dbReference>
<protein>
    <submittedName>
        <fullName evidence="3">Diguanylate cyclase</fullName>
    </submittedName>
</protein>
<gene>
    <name evidence="3" type="ORF">EAO74_18630</name>
</gene>
<dbReference type="EMBL" id="RDBM01000035">
    <property type="protein sequence ID" value="TXS28462.1"/>
    <property type="molecule type" value="Genomic_DNA"/>
</dbReference>
<dbReference type="InterPro" id="IPR035965">
    <property type="entry name" value="PAS-like_dom_sf"/>
</dbReference>
<evidence type="ECO:0000259" key="2">
    <source>
        <dbReference type="SMART" id="SM00331"/>
    </source>
</evidence>
<dbReference type="InterPro" id="IPR052016">
    <property type="entry name" value="Bact_Sigma-Reg"/>
</dbReference>
<dbReference type="CDD" id="cd00130">
    <property type="entry name" value="PAS"/>
    <property type="match status" value="1"/>
</dbReference>
<dbReference type="InterPro" id="IPR036457">
    <property type="entry name" value="PPM-type-like_dom_sf"/>
</dbReference>
<dbReference type="GO" id="GO:0016791">
    <property type="term" value="F:phosphatase activity"/>
    <property type="evidence" value="ECO:0007669"/>
    <property type="project" value="TreeGrafter"/>
</dbReference>
<dbReference type="SUPFAM" id="SSF55785">
    <property type="entry name" value="PYP-like sensor domain (PAS domain)"/>
    <property type="match status" value="1"/>
</dbReference>
<dbReference type="InterPro" id="IPR000014">
    <property type="entry name" value="PAS"/>
</dbReference>
<evidence type="ECO:0000256" key="1">
    <source>
        <dbReference type="ARBA" id="ARBA00022801"/>
    </source>
</evidence>
<evidence type="ECO:0000313" key="3">
    <source>
        <dbReference type="EMBL" id="TXS28462.1"/>
    </source>
</evidence>
<feature type="domain" description="PPM-type phosphatase" evidence="2">
    <location>
        <begin position="326"/>
        <end position="545"/>
    </location>
</feature>
<accession>A0A652KXH1</accession>
<comment type="caution">
    <text evidence="3">The sequence shown here is derived from an EMBL/GenBank/DDBJ whole genome shotgun (WGS) entry which is preliminary data.</text>
</comment>
<sequence>MNEERLLRRYQALMGAVPQSVWVMSPGGVVTVLSGGGIAEKLWAPGTDTSWMDAVHPKDRDWFQRAWRRATQQRSPLDTIVRVRLDGAVDRFRHVKIIAAPVVDEDGEVEFVGTATDAEEHWRGRMREKLLARMAAVPAARDLSEAFLTTAAAVVPELADAVAIFRLVDGVEAGVRPADAPAATSPERVGLAPGLPSLPPLDADFVLGPVAQRAIESQEASLLAFPPDGPPGDGLSDVSVRWLREAGATGVALVPVVVDGRTVALATIATCRGNPPPDEADLSLLRDLFQQMSGPLRRTMELQSIRGKALALQKSFLAAPPSIDGLTITALYHPADSAAEVGGDWYDAVRLSADALALSIGDIAGHDLDAAMAMARVNSILRGLAYDSGPAASPAVTLSRLDRIVQALDSPAMVTAVHAVLRRQTHGGWYIALSNAGHPPPLLIPADAPSRYLHDLTAPDPPLCVTDSLTRATLYADLLEGDTLVFYTDGLVETPDTDIGDNLRRLRERTDALARRSPPLRSLIRGLLPPLHHRRDDIAIIALQARPDS</sequence>
<dbReference type="Gene3D" id="3.30.450.20">
    <property type="entry name" value="PAS domain"/>
    <property type="match status" value="1"/>
</dbReference>
<dbReference type="PANTHER" id="PTHR43156">
    <property type="entry name" value="STAGE II SPORULATION PROTEIN E-RELATED"/>
    <property type="match status" value="1"/>
</dbReference>
<dbReference type="RefSeq" id="WP_129266094.1">
    <property type="nucleotide sequence ID" value="NZ_RDBM01000035.1"/>
</dbReference>
<dbReference type="AlphaFoldDB" id="A0A652KXH1"/>
<dbReference type="SUPFAM" id="SSF55781">
    <property type="entry name" value="GAF domain-like"/>
    <property type="match status" value="1"/>
</dbReference>
<dbReference type="Gene3D" id="3.60.40.10">
    <property type="entry name" value="PPM-type phosphatase domain"/>
    <property type="match status" value="1"/>
</dbReference>
<reference evidence="3" key="1">
    <citation type="submission" date="2018-10" db="EMBL/GenBank/DDBJ databases">
        <authorList>
            <person name="Hariharan J."/>
            <person name="Choudoir M.J."/>
            <person name="Diebold P."/>
            <person name="Panke-Buisse K."/>
            <person name="Campbell A.N."/>
            <person name="Buckley D.H."/>
        </authorList>
    </citation>
    <scope>NUCLEOTIDE SEQUENCE</scope>
    <source>
        <strain evidence="3">Gb1</strain>
    </source>
</reference>
<dbReference type="SMART" id="SM00331">
    <property type="entry name" value="PP2C_SIG"/>
    <property type="match status" value="1"/>
</dbReference>
<organism evidence="3">
    <name type="scientific">Streptomyces sp. gb1(2016)</name>
    <dbReference type="NCBI Taxonomy" id="1828321"/>
    <lineage>
        <taxon>Bacteria</taxon>
        <taxon>Bacillati</taxon>
        <taxon>Actinomycetota</taxon>
        <taxon>Actinomycetes</taxon>
        <taxon>Kitasatosporales</taxon>
        <taxon>Streptomycetaceae</taxon>
        <taxon>Streptomyces</taxon>
    </lineage>
</organism>
<name>A0A652KXH1_9ACTN</name>
<dbReference type="PANTHER" id="PTHR43156:SF2">
    <property type="entry name" value="STAGE II SPORULATION PROTEIN E"/>
    <property type="match status" value="1"/>
</dbReference>
<keyword evidence="1" id="KW-0378">Hydrolase</keyword>
<dbReference type="InterPro" id="IPR001932">
    <property type="entry name" value="PPM-type_phosphatase-like_dom"/>
</dbReference>